<gene>
    <name evidence="1" type="ORF">YC6258_00368</name>
</gene>
<dbReference type="KEGG" id="gsn:YC6258_00368"/>
<protein>
    <recommendedName>
        <fullName evidence="3">CENP-V/GFA domain-containing protein</fullName>
    </recommendedName>
</protein>
<accession>A0A0C5VG78</accession>
<evidence type="ECO:0000313" key="2">
    <source>
        <dbReference type="Proteomes" id="UP000032266"/>
    </source>
</evidence>
<reference evidence="1 2" key="1">
    <citation type="submission" date="2014-01" db="EMBL/GenBank/DDBJ databases">
        <title>Full genme sequencing of cellulolytic bacterium Gynuella sunshinyii YC6258T gen. nov., sp. nov.</title>
        <authorList>
            <person name="Khan H."/>
            <person name="Chung E.J."/>
            <person name="Chung Y.R."/>
        </authorList>
    </citation>
    <scope>NUCLEOTIDE SEQUENCE [LARGE SCALE GENOMIC DNA]</scope>
    <source>
        <strain evidence="1 2">YC6258</strain>
    </source>
</reference>
<dbReference type="AlphaFoldDB" id="A0A0C5VG78"/>
<sequence length="69" mass="8007">MTIGKYGVDTYVWGDKEVEFVRCAHCDCITHYQTFEEDPEPRIAVNFRMAEEELVSGIDVRYFNGKALL</sequence>
<evidence type="ECO:0008006" key="3">
    <source>
        <dbReference type="Google" id="ProtNLM"/>
    </source>
</evidence>
<dbReference type="PATRIC" id="fig|1445510.3.peg.358"/>
<dbReference type="Proteomes" id="UP000032266">
    <property type="component" value="Chromosome"/>
</dbReference>
<dbReference type="HOGENOM" id="CLU_202663_0_0_6"/>
<name>A0A0C5VG78_9GAMM</name>
<keyword evidence="2" id="KW-1185">Reference proteome</keyword>
<organism evidence="1 2">
    <name type="scientific">Gynuella sunshinyii YC6258</name>
    <dbReference type="NCBI Taxonomy" id="1445510"/>
    <lineage>
        <taxon>Bacteria</taxon>
        <taxon>Pseudomonadati</taxon>
        <taxon>Pseudomonadota</taxon>
        <taxon>Gammaproteobacteria</taxon>
        <taxon>Oceanospirillales</taxon>
        <taxon>Saccharospirillaceae</taxon>
        <taxon>Gynuella</taxon>
    </lineage>
</organism>
<evidence type="ECO:0000313" key="1">
    <source>
        <dbReference type="EMBL" id="AJQ92418.1"/>
    </source>
</evidence>
<proteinExistence type="predicted"/>
<dbReference type="EMBL" id="CP007142">
    <property type="protein sequence ID" value="AJQ92418.1"/>
    <property type="molecule type" value="Genomic_DNA"/>
</dbReference>